<dbReference type="Gene3D" id="1.20.1070.10">
    <property type="entry name" value="Rhodopsin 7-helix transmembrane proteins"/>
    <property type="match status" value="1"/>
</dbReference>
<evidence type="ECO:0000256" key="3">
    <source>
        <dbReference type="ARBA" id="ARBA00022989"/>
    </source>
</evidence>
<sequence length="357" mass="39443">MASINTSSNDPLYLAYRFAGPSADLIVPAVAIYFVALVGIVLNGTVLVVTGKSNSLRGSANFLMALICLCELFHQIGHTFFMVVVISGTNFVSLLTADFIMTPMIFALNCGLMAMFCAAFDRLFAVISPHKHLVIFTKYKLLYLLGNLLICVIYGALIQYFVLDYAFENAGNPTTGMVAESLLGPVWDKFFAGTLIISLGSSCCYMSIFVIIRCKNGVTQQTNIRILRSLVIILSINVGGYLINLAMYQFINAFGSLFGSPIRAWQTGFIAGILLNVSAGSNAIVLYFNSTEYRQVFKKEFVAIFGRFRKNNVVQTIGTVQMRNVNPNNNNNINVIRSSQMTIIRNINTQIRQHLAF</sequence>
<evidence type="ECO:0000256" key="4">
    <source>
        <dbReference type="ARBA" id="ARBA00023136"/>
    </source>
</evidence>
<dbReference type="SUPFAM" id="SSF81321">
    <property type="entry name" value="Family A G protein-coupled receptor-like"/>
    <property type="match status" value="1"/>
</dbReference>
<protein>
    <recommendedName>
        <fullName evidence="8">G_PROTEIN_RECEP_F1_2 domain-containing protein</fullName>
    </recommendedName>
</protein>
<feature type="transmembrane region" description="Helical" evidence="5">
    <location>
        <begin position="99"/>
        <end position="120"/>
    </location>
</feature>
<evidence type="ECO:0000256" key="2">
    <source>
        <dbReference type="ARBA" id="ARBA00022692"/>
    </source>
</evidence>
<dbReference type="GO" id="GO:0016020">
    <property type="term" value="C:membrane"/>
    <property type="evidence" value="ECO:0007669"/>
    <property type="project" value="UniProtKB-SubCell"/>
</dbReference>
<dbReference type="InterPro" id="IPR019424">
    <property type="entry name" value="7TM_GPCR_Srsx"/>
</dbReference>
<feature type="transmembrane region" description="Helical" evidence="5">
    <location>
        <begin position="190"/>
        <end position="214"/>
    </location>
</feature>
<proteinExistence type="predicted"/>
<dbReference type="AlphaFoldDB" id="A0ABD2I4W7"/>
<comment type="subcellular location">
    <subcellularLocation>
        <location evidence="1">Membrane</location>
    </subcellularLocation>
</comment>
<dbReference type="EMBL" id="JBICCN010000350">
    <property type="protein sequence ID" value="KAL3075524.1"/>
    <property type="molecule type" value="Genomic_DNA"/>
</dbReference>
<evidence type="ECO:0000256" key="1">
    <source>
        <dbReference type="ARBA" id="ARBA00004370"/>
    </source>
</evidence>
<feature type="transmembrane region" description="Helical" evidence="5">
    <location>
        <begin position="62"/>
        <end position="87"/>
    </location>
</feature>
<reference evidence="6 7" key="1">
    <citation type="submission" date="2024-10" db="EMBL/GenBank/DDBJ databases">
        <authorList>
            <person name="Kim D."/>
        </authorList>
    </citation>
    <scope>NUCLEOTIDE SEQUENCE [LARGE SCALE GENOMIC DNA]</scope>
    <source>
        <strain evidence="6">Taebaek</strain>
    </source>
</reference>
<dbReference type="SMART" id="SM01381">
    <property type="entry name" value="7TM_GPCR_Srsx"/>
    <property type="match status" value="1"/>
</dbReference>
<dbReference type="PANTHER" id="PTHR23360:SF5">
    <property type="entry name" value="G-PROTEIN COUPLED RECEPTORS FAMILY 1 PROFILE DOMAIN-CONTAINING PROTEIN"/>
    <property type="match status" value="1"/>
</dbReference>
<keyword evidence="3 5" id="KW-1133">Transmembrane helix</keyword>
<dbReference type="InterPro" id="IPR047130">
    <property type="entry name" value="7TM_GPCR_Srsx_nematod"/>
</dbReference>
<keyword evidence="7" id="KW-1185">Reference proteome</keyword>
<feature type="transmembrane region" description="Helical" evidence="5">
    <location>
        <begin position="141"/>
        <end position="162"/>
    </location>
</feature>
<evidence type="ECO:0008006" key="8">
    <source>
        <dbReference type="Google" id="ProtNLM"/>
    </source>
</evidence>
<feature type="transmembrane region" description="Helical" evidence="5">
    <location>
        <begin position="226"/>
        <end position="248"/>
    </location>
</feature>
<feature type="transmembrane region" description="Helical" evidence="5">
    <location>
        <begin position="268"/>
        <end position="289"/>
    </location>
</feature>
<dbReference type="Proteomes" id="UP001620645">
    <property type="component" value="Unassembled WGS sequence"/>
</dbReference>
<gene>
    <name evidence="6" type="ORF">niasHS_012782</name>
</gene>
<dbReference type="CDD" id="cd00637">
    <property type="entry name" value="7tm_classA_rhodopsin-like"/>
    <property type="match status" value="1"/>
</dbReference>
<feature type="transmembrane region" description="Helical" evidence="5">
    <location>
        <begin position="25"/>
        <end position="50"/>
    </location>
</feature>
<accession>A0ABD2I4W7</accession>
<evidence type="ECO:0000313" key="7">
    <source>
        <dbReference type="Proteomes" id="UP001620645"/>
    </source>
</evidence>
<name>A0ABD2I4W7_HETSC</name>
<comment type="caution">
    <text evidence="6">The sequence shown here is derived from an EMBL/GenBank/DDBJ whole genome shotgun (WGS) entry which is preliminary data.</text>
</comment>
<organism evidence="6 7">
    <name type="scientific">Heterodera schachtii</name>
    <name type="common">Sugarbeet cyst nematode worm</name>
    <name type="synonym">Tylenchus schachtii</name>
    <dbReference type="NCBI Taxonomy" id="97005"/>
    <lineage>
        <taxon>Eukaryota</taxon>
        <taxon>Metazoa</taxon>
        <taxon>Ecdysozoa</taxon>
        <taxon>Nematoda</taxon>
        <taxon>Chromadorea</taxon>
        <taxon>Rhabditida</taxon>
        <taxon>Tylenchina</taxon>
        <taxon>Tylenchomorpha</taxon>
        <taxon>Tylenchoidea</taxon>
        <taxon>Heteroderidae</taxon>
        <taxon>Heteroderinae</taxon>
        <taxon>Heterodera</taxon>
    </lineage>
</organism>
<dbReference type="PANTHER" id="PTHR23360">
    <property type="entry name" value="G-PROTEIN COUPLED RECEPTORS FAMILY 1 PROFILE DOMAIN-CONTAINING PROTEIN-RELATED"/>
    <property type="match status" value="1"/>
</dbReference>
<keyword evidence="2 5" id="KW-0812">Transmembrane</keyword>
<evidence type="ECO:0000256" key="5">
    <source>
        <dbReference type="SAM" id="Phobius"/>
    </source>
</evidence>
<dbReference type="Pfam" id="PF10320">
    <property type="entry name" value="7TM_GPCR_Srsx"/>
    <property type="match status" value="1"/>
</dbReference>
<dbReference type="InterPro" id="IPR000276">
    <property type="entry name" value="GPCR_Rhodpsn"/>
</dbReference>
<evidence type="ECO:0000313" key="6">
    <source>
        <dbReference type="EMBL" id="KAL3075524.1"/>
    </source>
</evidence>
<keyword evidence="4 5" id="KW-0472">Membrane</keyword>